<feature type="transmembrane region" description="Helical" evidence="8">
    <location>
        <begin position="217"/>
        <end position="249"/>
    </location>
</feature>
<dbReference type="GO" id="GO:0005886">
    <property type="term" value="C:plasma membrane"/>
    <property type="evidence" value="ECO:0007669"/>
    <property type="project" value="UniProtKB-SubCell"/>
</dbReference>
<accession>A0A0G0EM39</accession>
<evidence type="ECO:0000256" key="1">
    <source>
        <dbReference type="ARBA" id="ARBA00004651"/>
    </source>
</evidence>
<feature type="transmembrane region" description="Helical" evidence="8">
    <location>
        <begin position="326"/>
        <end position="345"/>
    </location>
</feature>
<feature type="transmembrane region" description="Helical" evidence="8">
    <location>
        <begin position="127"/>
        <end position="156"/>
    </location>
</feature>
<evidence type="ECO:0000256" key="7">
    <source>
        <dbReference type="ARBA" id="ARBA00023136"/>
    </source>
</evidence>
<feature type="transmembrane region" description="Helical" evidence="8">
    <location>
        <begin position="29"/>
        <end position="45"/>
    </location>
</feature>
<evidence type="ECO:0000256" key="2">
    <source>
        <dbReference type="ARBA" id="ARBA00022475"/>
    </source>
</evidence>
<name>A0A0G0EM39_9BACT</name>
<feature type="transmembrane region" description="Helical" evidence="8">
    <location>
        <begin position="66"/>
        <end position="84"/>
    </location>
</feature>
<feature type="transmembrane region" description="Helical" evidence="8">
    <location>
        <begin position="5"/>
        <end position="23"/>
    </location>
</feature>
<feature type="transmembrane region" description="Helical" evidence="8">
    <location>
        <begin position="168"/>
        <end position="191"/>
    </location>
</feature>
<reference evidence="9 10" key="1">
    <citation type="journal article" date="2015" name="Nature">
        <title>rRNA introns, odd ribosomes, and small enigmatic genomes across a large radiation of phyla.</title>
        <authorList>
            <person name="Brown C.T."/>
            <person name="Hug L.A."/>
            <person name="Thomas B.C."/>
            <person name="Sharon I."/>
            <person name="Castelle C.J."/>
            <person name="Singh A."/>
            <person name="Wilkins M.J."/>
            <person name="Williams K.H."/>
            <person name="Banfield J.F."/>
        </authorList>
    </citation>
    <scope>NUCLEOTIDE SEQUENCE [LARGE SCALE GENOMIC DNA]</scope>
</reference>
<dbReference type="PANTHER" id="PTHR33908">
    <property type="entry name" value="MANNOSYLTRANSFERASE YKCB-RELATED"/>
    <property type="match status" value="1"/>
</dbReference>
<feature type="transmembrane region" description="Helical" evidence="8">
    <location>
        <begin position="375"/>
        <end position="393"/>
    </location>
</feature>
<keyword evidence="3 9" id="KW-0328">Glycosyltransferase</keyword>
<evidence type="ECO:0000256" key="3">
    <source>
        <dbReference type="ARBA" id="ARBA00022676"/>
    </source>
</evidence>
<evidence type="ECO:0000256" key="5">
    <source>
        <dbReference type="ARBA" id="ARBA00022692"/>
    </source>
</evidence>
<dbReference type="AlphaFoldDB" id="A0A0G0EM39"/>
<keyword evidence="4 9" id="KW-0808">Transferase</keyword>
<feature type="transmembrane region" description="Helical" evidence="8">
    <location>
        <begin position="352"/>
        <end position="369"/>
    </location>
</feature>
<protein>
    <submittedName>
        <fullName evidence="9">Dolichyl-phosphate-mannose-protein mannosyltransferase</fullName>
    </submittedName>
</protein>
<evidence type="ECO:0000313" key="9">
    <source>
        <dbReference type="EMBL" id="KKQ02175.1"/>
    </source>
</evidence>
<keyword evidence="5 8" id="KW-0812">Transmembrane</keyword>
<keyword evidence="2" id="KW-1003">Cell membrane</keyword>
<keyword evidence="7 8" id="KW-0472">Membrane</keyword>
<dbReference type="InterPro" id="IPR050297">
    <property type="entry name" value="LipidA_mod_glycosyltrf_83"/>
</dbReference>
<comment type="caution">
    <text evidence="9">The sequence shown here is derived from an EMBL/GenBank/DDBJ whole genome shotgun (WGS) entry which is preliminary data.</text>
</comment>
<keyword evidence="6 8" id="KW-1133">Transmembrane helix</keyword>
<organism evidence="9 10">
    <name type="scientific">Candidatus Roizmanbacteria bacterium GW2011_GWA2_36_23</name>
    <dbReference type="NCBI Taxonomy" id="1618480"/>
    <lineage>
        <taxon>Bacteria</taxon>
        <taxon>Candidatus Roizmaniibacteriota</taxon>
    </lineage>
</organism>
<evidence type="ECO:0000313" key="10">
    <source>
        <dbReference type="Proteomes" id="UP000034344"/>
    </source>
</evidence>
<feature type="transmembrane region" description="Helical" evidence="8">
    <location>
        <begin position="400"/>
        <end position="419"/>
    </location>
</feature>
<dbReference type="GO" id="GO:0009103">
    <property type="term" value="P:lipopolysaccharide biosynthetic process"/>
    <property type="evidence" value="ECO:0007669"/>
    <property type="project" value="UniProtKB-ARBA"/>
</dbReference>
<feature type="transmembrane region" description="Helical" evidence="8">
    <location>
        <begin position="261"/>
        <end position="284"/>
    </location>
</feature>
<dbReference type="Proteomes" id="UP000034344">
    <property type="component" value="Unassembled WGS sequence"/>
</dbReference>
<dbReference type="EMBL" id="LBRS01000001">
    <property type="protein sequence ID" value="KKQ02175.1"/>
    <property type="molecule type" value="Genomic_DNA"/>
</dbReference>
<gene>
    <name evidence="9" type="ORF">US11_C0001G0134</name>
</gene>
<evidence type="ECO:0000256" key="4">
    <source>
        <dbReference type="ARBA" id="ARBA00022679"/>
    </source>
</evidence>
<dbReference type="GO" id="GO:0016763">
    <property type="term" value="F:pentosyltransferase activity"/>
    <property type="evidence" value="ECO:0007669"/>
    <property type="project" value="TreeGrafter"/>
</dbReference>
<evidence type="ECO:0000256" key="6">
    <source>
        <dbReference type="ARBA" id="ARBA00022989"/>
    </source>
</evidence>
<evidence type="ECO:0000256" key="8">
    <source>
        <dbReference type="SAM" id="Phobius"/>
    </source>
</evidence>
<proteinExistence type="predicted"/>
<dbReference type="STRING" id="1618480.US11_C0001G0134"/>
<comment type="subcellular location">
    <subcellularLocation>
        <location evidence="1">Cell membrane</location>
        <topology evidence="1">Multi-pass membrane protein</topology>
    </subcellularLocation>
</comment>
<sequence length="527" mass="60946">MFSLAIIIGLLGNLIFLLGLSGFLFNKPFIYLSLLFLIILFYLFFKNYTNSRLAKDIAGFGKKEKLVACLVFIQIIINLVGALGPELGFDSLWYHLTLPKLYASWHQIRFVPGWLLYYSALPKLTEMFYLVAVILSNELLAKLIHFTFGILILFPLYELSRKYLNKFLSLLAVLLFYTNLVVGWMSITAYIDLSRTYFEIMSFLSFVLYLDGKKIRYLIFSAIILGFAASAKLIAIGSMVIYLGIIGYVNLFVTKDFRKMFLDSIIFVIISIGTLLPWLLYSYINTGNPVYPLFAGYPIQFSLPDLISPINIIKDMLLIFTNSPDPIHPVYLIAMPLILSLYRGFSTNKKILTVYFVISLTVWYFTPRTGGGRFLLPYLPVYSLLVMMAVADIKNKFIKFFLISSVFFLTTLSIAYRSFANLKFLPVILGRQTKSEFLSKNLRFHFGDFYDIDGYFTKTIKKDDKVLIYGIHNLYYVDFPFIHESYLNKNEQFNYILVGEGKLPEKYSKWRLVYKNDVSKVKLYVPR</sequence>
<dbReference type="PANTHER" id="PTHR33908:SF11">
    <property type="entry name" value="MEMBRANE PROTEIN"/>
    <property type="match status" value="1"/>
</dbReference>